<accession>A0ABV6Z4K4</accession>
<organism evidence="3 4">
    <name type="scientific">candidate division CSSED10-310 bacterium</name>
    <dbReference type="NCBI Taxonomy" id="2855610"/>
    <lineage>
        <taxon>Bacteria</taxon>
        <taxon>Bacteria division CSSED10-310</taxon>
    </lineage>
</organism>
<dbReference type="PANTHER" id="PTHR42915:SF1">
    <property type="entry name" value="PEPTIDOGLYCAN BETA-N-ACETYLMURAMIDASE NAMZ"/>
    <property type="match status" value="1"/>
</dbReference>
<gene>
    <name evidence="3" type="ORF">ACFL27_24000</name>
</gene>
<dbReference type="Pfam" id="PF07075">
    <property type="entry name" value="NamZ_N"/>
    <property type="match status" value="1"/>
</dbReference>
<evidence type="ECO:0000259" key="1">
    <source>
        <dbReference type="Pfam" id="PF07075"/>
    </source>
</evidence>
<dbReference type="Proteomes" id="UP001594351">
    <property type="component" value="Unassembled WGS sequence"/>
</dbReference>
<dbReference type="Gene3D" id="3.40.50.12170">
    <property type="entry name" value="Uncharacterised protein PF07075, DUF1343"/>
    <property type="match status" value="1"/>
</dbReference>
<dbReference type="InterPro" id="IPR048502">
    <property type="entry name" value="NamZ_N"/>
</dbReference>
<keyword evidence="4" id="KW-1185">Reference proteome</keyword>
<dbReference type="PIRSF" id="PIRSF016719">
    <property type="entry name" value="UCP016719"/>
    <property type="match status" value="1"/>
</dbReference>
<dbReference type="InterPro" id="IPR008302">
    <property type="entry name" value="NamZ"/>
</dbReference>
<dbReference type="EMBL" id="JBHPBY010000461">
    <property type="protein sequence ID" value="MFC1853273.1"/>
    <property type="molecule type" value="Genomic_DNA"/>
</dbReference>
<name>A0ABV6Z4K4_UNCC1</name>
<evidence type="ECO:0000313" key="3">
    <source>
        <dbReference type="EMBL" id="MFC1853273.1"/>
    </source>
</evidence>
<dbReference type="PANTHER" id="PTHR42915">
    <property type="entry name" value="HYPOTHETICAL 460 KDA PROTEIN IN FEUA-SIGW INTERGENIC REGION [PRECURSOR]"/>
    <property type="match status" value="1"/>
</dbReference>
<reference evidence="3 4" key="1">
    <citation type="submission" date="2024-09" db="EMBL/GenBank/DDBJ databases">
        <title>Laminarin stimulates single cell rates of sulfate reduction while oxygen inhibits transcriptomic activity in coastal marine sediment.</title>
        <authorList>
            <person name="Lindsay M."/>
            <person name="Orcutt B."/>
            <person name="Emerson D."/>
            <person name="Stepanauskas R."/>
            <person name="D'Angelo T."/>
        </authorList>
    </citation>
    <scope>NUCLEOTIDE SEQUENCE [LARGE SCALE GENOMIC DNA]</scope>
    <source>
        <strain evidence="3">SAG AM-311-K15</strain>
    </source>
</reference>
<comment type="caution">
    <text evidence="3">The sequence shown here is derived from an EMBL/GenBank/DDBJ whole genome shotgun (WGS) entry which is preliminary data.</text>
</comment>
<evidence type="ECO:0000313" key="4">
    <source>
        <dbReference type="Proteomes" id="UP001594351"/>
    </source>
</evidence>
<proteinExistence type="predicted"/>
<sequence length="386" mass="43149">MLTGLQVLMRDNFAPLEGCRIGLVVNHISVADDLLPSYIHFLKNPALQLGRIFAPEHGLWGVAQDQEKVSTSIDSHTGQQIVSLYGSRLAPTAEMIADLDVLVFDVQDIGARYYTFIYTVLLMMKECARFGKKCLILDRPNPLGGLKREGNILDKQYSSFVGLYPLPVVHGLTVGEIASYINTSFNLGCELQVIACEGWQRAMYYDETGLVWIPPSPNMPTLQTALVYPGCCLFEGTNISEGRGTTLPFEMVGAPWIDPWAWVSELNKLNLSGVTFRPLFFKPLTNKYAGQICGGVQIHVSDRTQFPAYFNGIAMIKTAHDLYPEQFAWKSPPYEFETERLPIDILTGTNLIRRNIEDGDHISLVSAGWDQGIAEFEARVAHYLLY</sequence>
<dbReference type="Gene3D" id="3.90.1150.140">
    <property type="match status" value="1"/>
</dbReference>
<dbReference type="InterPro" id="IPR048503">
    <property type="entry name" value="NamZ_C"/>
</dbReference>
<evidence type="ECO:0000259" key="2">
    <source>
        <dbReference type="Pfam" id="PF20732"/>
    </source>
</evidence>
<feature type="domain" description="Peptidoglycan beta-N-acetylmuramidase NamZ N-terminal" evidence="1">
    <location>
        <begin position="21"/>
        <end position="223"/>
    </location>
</feature>
<protein>
    <submittedName>
        <fullName evidence="3">Exo-beta-N-acetylmuramidase NamZ domain-containing protein</fullName>
    </submittedName>
</protein>
<feature type="domain" description="Peptidoglycan beta-N-acetylmuramidase NamZ C-terminal" evidence="2">
    <location>
        <begin position="226"/>
        <end position="386"/>
    </location>
</feature>
<dbReference type="Pfam" id="PF20732">
    <property type="entry name" value="NamZ_C"/>
    <property type="match status" value="1"/>
</dbReference>